<sequence>MNKKNELDIAFIMSTVLNVLFLVGLTFLVQLENLYILIPYTILGFINAVYLTVRAINITKNRRFCCKVKK</sequence>
<dbReference type="EMBL" id="ACJA02000003">
    <property type="protein sequence ID" value="EFH95445.1"/>
    <property type="molecule type" value="Genomic_DNA"/>
</dbReference>
<reference evidence="2" key="1">
    <citation type="submission" date="2010-05" db="EMBL/GenBank/DDBJ databases">
        <authorList>
            <person name="Muzny D."/>
            <person name="Qin X."/>
            <person name="Buhay C."/>
            <person name="Dugan-Rocha S."/>
            <person name="Ding Y."/>
            <person name="Chen G."/>
            <person name="Hawes A."/>
            <person name="Holder M."/>
            <person name="Jhangiani S."/>
            <person name="Johnson A."/>
            <person name="Khan Z."/>
            <person name="Li Z."/>
            <person name="Liu W."/>
            <person name="Liu X."/>
            <person name="Perez L."/>
            <person name="Shen H."/>
            <person name="Wang Q."/>
            <person name="Watt J."/>
            <person name="Xi L."/>
            <person name="Xin Y."/>
            <person name="Zhou J."/>
            <person name="Deng J."/>
            <person name="Jiang H."/>
            <person name="Liu Y."/>
            <person name="Qu J."/>
            <person name="Song X.-Z."/>
            <person name="Zhang L."/>
            <person name="Villasana D."/>
            <person name="Johnson A."/>
            <person name="Liu J."/>
            <person name="Liyanage D."/>
            <person name="Lorensuhewa L."/>
            <person name="Robinson T."/>
            <person name="Song A."/>
            <person name="Song B.-B."/>
            <person name="Dinh H."/>
            <person name="Thornton R."/>
            <person name="Coyle M."/>
            <person name="Francisco L."/>
            <person name="Jackson L."/>
            <person name="Javaid M."/>
            <person name="Korchina V."/>
            <person name="Kovar C."/>
            <person name="Mata R."/>
            <person name="Mathew T."/>
            <person name="Ngo R."/>
            <person name="Nguyen L."/>
            <person name="Nguyen N."/>
            <person name="Okwuonu G."/>
            <person name="Ongeri F."/>
            <person name="Pham C."/>
            <person name="Simmons D."/>
            <person name="Wilczek-Boney K."/>
            <person name="Hale W."/>
            <person name="Jakkamsetti A."/>
            <person name="Pham P."/>
            <person name="Ruth R."/>
            <person name="San Lucas F."/>
            <person name="Warren J."/>
            <person name="Zhang J."/>
            <person name="Zhao Z."/>
            <person name="Zhou C."/>
            <person name="Zhu D."/>
            <person name="Lee S."/>
            <person name="Bess C."/>
            <person name="Blankenburg K."/>
            <person name="Forbes L."/>
            <person name="Fu Q."/>
            <person name="Gubbala S."/>
            <person name="Hirani K."/>
            <person name="Jayaseelan J.C."/>
            <person name="Lara F."/>
            <person name="Munidasa M."/>
            <person name="Palculict T."/>
            <person name="Patil S."/>
            <person name="Pu L.-L."/>
            <person name="Saada N."/>
            <person name="Tang L."/>
            <person name="Weissenberger G."/>
            <person name="Zhu Y."/>
            <person name="Hemphill L."/>
            <person name="Shang Y."/>
            <person name="Youmans B."/>
            <person name="Ayvaz T."/>
            <person name="Ross M."/>
            <person name="Santibanez J."/>
            <person name="Aqrawi P."/>
            <person name="Gross S."/>
            <person name="Joshi V."/>
            <person name="Fowler G."/>
            <person name="Nazareth L."/>
            <person name="Reid J."/>
            <person name="Worley K."/>
            <person name="Petrosino J."/>
            <person name="Highlander S."/>
            <person name="Gibbs R."/>
        </authorList>
    </citation>
    <scope>NUCLEOTIDE SEQUENCE [LARGE SCALE GENOMIC DNA]</scope>
    <source>
        <strain evidence="2">MN8</strain>
    </source>
</reference>
<keyword evidence="1" id="KW-1133">Transmembrane helix</keyword>
<dbReference type="AlphaFoldDB" id="A0A0E1XA38"/>
<dbReference type="RefSeq" id="WP_001035802.1">
    <property type="nucleotide sequence ID" value="NZ_CM000952.1"/>
</dbReference>
<keyword evidence="1" id="KW-0472">Membrane</keyword>
<accession>A0A0E1XA38</accession>
<evidence type="ECO:0000313" key="2">
    <source>
        <dbReference type="EMBL" id="EFH95445.1"/>
    </source>
</evidence>
<dbReference type="HOGENOM" id="CLU_207974_1_0_9"/>
<comment type="caution">
    <text evidence="2">The sequence shown here is derived from an EMBL/GenBank/DDBJ whole genome shotgun (WGS) entry which is preliminary data.</text>
</comment>
<dbReference type="Proteomes" id="UP000003455">
    <property type="component" value="Chromosome"/>
</dbReference>
<evidence type="ECO:0000256" key="1">
    <source>
        <dbReference type="SAM" id="Phobius"/>
    </source>
</evidence>
<feature type="transmembrane region" description="Helical" evidence="1">
    <location>
        <begin position="34"/>
        <end position="53"/>
    </location>
</feature>
<name>A0A0E1XA38_STAAU</name>
<proteinExistence type="predicted"/>
<keyword evidence="1" id="KW-0812">Transmembrane</keyword>
<gene>
    <name evidence="2" type="ORF">HMPREF0769_11655</name>
</gene>
<feature type="transmembrane region" description="Helical" evidence="1">
    <location>
        <begin position="7"/>
        <end position="28"/>
    </location>
</feature>
<organism evidence="2">
    <name type="scientific">Staphylococcus aureus subsp. aureus MN8</name>
    <dbReference type="NCBI Taxonomy" id="548470"/>
    <lineage>
        <taxon>Bacteria</taxon>
        <taxon>Bacillati</taxon>
        <taxon>Bacillota</taxon>
        <taxon>Bacilli</taxon>
        <taxon>Bacillales</taxon>
        <taxon>Staphylococcaceae</taxon>
        <taxon>Staphylococcus</taxon>
    </lineage>
</organism>
<protein>
    <submittedName>
        <fullName evidence="2">Uncharacterized protein</fullName>
    </submittedName>
</protein>